<protein>
    <submittedName>
        <fullName evidence="3">Uncharacterized protein LOC106117075</fullName>
    </submittedName>
</protein>
<keyword evidence="1" id="KW-0175">Coiled coil</keyword>
<accession>A0AAJ6Z747</accession>
<proteinExistence type="predicted"/>
<reference evidence="3" key="1">
    <citation type="submission" date="2025-08" db="UniProtKB">
        <authorList>
            <consortium name="RefSeq"/>
        </authorList>
    </citation>
    <scope>IDENTIFICATION</scope>
</reference>
<feature type="coiled-coil region" evidence="1">
    <location>
        <begin position="53"/>
        <end position="91"/>
    </location>
</feature>
<dbReference type="Proteomes" id="UP000694872">
    <property type="component" value="Unplaced"/>
</dbReference>
<feature type="compositionally biased region" description="Polar residues" evidence="2">
    <location>
        <begin position="1"/>
        <end position="14"/>
    </location>
</feature>
<gene>
    <name evidence="3" type="primary">LOC106117075</name>
</gene>
<organism evidence="3">
    <name type="scientific">Papilio xuthus</name>
    <name type="common">Asian swallowtail butterfly</name>
    <dbReference type="NCBI Taxonomy" id="66420"/>
    <lineage>
        <taxon>Eukaryota</taxon>
        <taxon>Metazoa</taxon>
        <taxon>Ecdysozoa</taxon>
        <taxon>Arthropoda</taxon>
        <taxon>Hexapoda</taxon>
        <taxon>Insecta</taxon>
        <taxon>Pterygota</taxon>
        <taxon>Neoptera</taxon>
        <taxon>Endopterygota</taxon>
        <taxon>Lepidoptera</taxon>
        <taxon>Glossata</taxon>
        <taxon>Ditrysia</taxon>
        <taxon>Papilionoidea</taxon>
        <taxon>Papilionidae</taxon>
        <taxon>Papilioninae</taxon>
        <taxon>Papilio</taxon>
    </lineage>
</organism>
<evidence type="ECO:0000256" key="2">
    <source>
        <dbReference type="SAM" id="MobiDB-lite"/>
    </source>
</evidence>
<name>A0AAJ6Z747_PAPXU</name>
<sequence>MENSINENEIQQSIRSPPRRRRSTFFERRDSLGPQFLSGRLEQSVAKKDTDINEKHNQELQSYYEKLLSEKEQWKKEVNNRKNKYHDLRLQYQLAVKSSSKAKICYSALTNEDIEFLKGKVNITKLIDSQRKLHKSVRESHALFKRAAELDNVILSHCEDKIKQINEYILDNSSIEPKT</sequence>
<dbReference type="GeneID" id="106117075"/>
<evidence type="ECO:0000256" key="1">
    <source>
        <dbReference type="SAM" id="Coils"/>
    </source>
</evidence>
<feature type="region of interest" description="Disordered" evidence="2">
    <location>
        <begin position="1"/>
        <end position="22"/>
    </location>
</feature>
<dbReference type="KEGG" id="pxu:106117075"/>
<dbReference type="RefSeq" id="XP_013166600.1">
    <property type="nucleotide sequence ID" value="XM_013311146.1"/>
</dbReference>
<dbReference type="AlphaFoldDB" id="A0AAJ6Z747"/>
<evidence type="ECO:0000313" key="3">
    <source>
        <dbReference type="RefSeq" id="XP_013166600.1"/>
    </source>
</evidence>